<keyword evidence="3" id="KW-0238">DNA-binding</keyword>
<dbReference type="Gene3D" id="2.60.120.10">
    <property type="entry name" value="Jelly Rolls"/>
    <property type="match status" value="1"/>
</dbReference>
<dbReference type="PROSITE" id="PS00041">
    <property type="entry name" value="HTH_ARAC_FAMILY_1"/>
    <property type="match status" value="1"/>
</dbReference>
<dbReference type="SMART" id="SM00342">
    <property type="entry name" value="HTH_ARAC"/>
    <property type="match status" value="1"/>
</dbReference>
<dbReference type="FunFam" id="1.10.10.60:FF:000132">
    <property type="entry name" value="AraC family transcriptional regulator"/>
    <property type="match status" value="1"/>
</dbReference>
<evidence type="ECO:0000256" key="5">
    <source>
        <dbReference type="ARBA" id="ARBA00023163"/>
    </source>
</evidence>
<evidence type="ECO:0000256" key="6">
    <source>
        <dbReference type="ARBA" id="ARBA00044978"/>
    </source>
</evidence>
<dbReference type="Gene3D" id="1.10.10.60">
    <property type="entry name" value="Homeodomain-like"/>
    <property type="match status" value="1"/>
</dbReference>
<keyword evidence="1" id="KW-0678">Repressor</keyword>
<dbReference type="EMBL" id="LT575490">
    <property type="protein sequence ID" value="SAY43960.1"/>
    <property type="molecule type" value="Genomic_DNA"/>
</dbReference>
<evidence type="ECO:0000256" key="2">
    <source>
        <dbReference type="ARBA" id="ARBA00023015"/>
    </source>
</evidence>
<dbReference type="InterPro" id="IPR020449">
    <property type="entry name" value="Tscrpt_reg_AraC-type_HTH"/>
</dbReference>
<dbReference type="InterPro" id="IPR003313">
    <property type="entry name" value="AraC-bd"/>
</dbReference>
<dbReference type="AlphaFoldDB" id="A0A1C3HFY6"/>
<feature type="region of interest" description="Disordered" evidence="7">
    <location>
        <begin position="1"/>
        <end position="22"/>
    </location>
</feature>
<evidence type="ECO:0000256" key="4">
    <source>
        <dbReference type="ARBA" id="ARBA00023159"/>
    </source>
</evidence>
<protein>
    <recommendedName>
        <fullName evidence="6">Arabinose operon regulatory protein</fullName>
    </recommendedName>
</protein>
<proteinExistence type="predicted"/>
<dbReference type="GO" id="GO:0043565">
    <property type="term" value="F:sequence-specific DNA binding"/>
    <property type="evidence" value="ECO:0007669"/>
    <property type="project" value="InterPro"/>
</dbReference>
<evidence type="ECO:0000259" key="8">
    <source>
        <dbReference type="PROSITE" id="PS01124"/>
    </source>
</evidence>
<feature type="domain" description="HTH araC/xylS-type" evidence="8">
    <location>
        <begin position="148"/>
        <end position="245"/>
    </location>
</feature>
<organism evidence="9">
    <name type="scientific">Serratia marcescens</name>
    <dbReference type="NCBI Taxonomy" id="615"/>
    <lineage>
        <taxon>Bacteria</taxon>
        <taxon>Pseudomonadati</taxon>
        <taxon>Pseudomonadota</taxon>
        <taxon>Gammaproteobacteria</taxon>
        <taxon>Enterobacterales</taxon>
        <taxon>Yersiniaceae</taxon>
        <taxon>Serratia</taxon>
    </lineage>
</organism>
<dbReference type="InterPro" id="IPR011051">
    <property type="entry name" value="RmlC_Cupin_sf"/>
</dbReference>
<dbReference type="SUPFAM" id="SSF51182">
    <property type="entry name" value="RmlC-like cupins"/>
    <property type="match status" value="1"/>
</dbReference>
<dbReference type="CDD" id="cd06124">
    <property type="entry name" value="cupin_NimR-like_N"/>
    <property type="match status" value="1"/>
</dbReference>
<dbReference type="Pfam" id="PF12833">
    <property type="entry name" value="HTH_18"/>
    <property type="match status" value="1"/>
</dbReference>
<dbReference type="SUPFAM" id="SSF46689">
    <property type="entry name" value="Homeodomain-like"/>
    <property type="match status" value="1"/>
</dbReference>
<evidence type="ECO:0000256" key="1">
    <source>
        <dbReference type="ARBA" id="ARBA00022491"/>
    </source>
</evidence>
<dbReference type="InterPro" id="IPR014710">
    <property type="entry name" value="RmlC-like_jellyroll"/>
</dbReference>
<evidence type="ECO:0000256" key="7">
    <source>
        <dbReference type="SAM" id="MobiDB-lite"/>
    </source>
</evidence>
<accession>A0A1C3HFY6</accession>
<dbReference type="PANTHER" id="PTHR11019">
    <property type="entry name" value="HTH-TYPE TRANSCRIPTIONAL REGULATOR NIMR"/>
    <property type="match status" value="1"/>
</dbReference>
<dbReference type="PANTHER" id="PTHR11019:SF199">
    <property type="entry name" value="HTH-TYPE TRANSCRIPTIONAL REGULATOR NIMR"/>
    <property type="match status" value="1"/>
</dbReference>
<keyword evidence="2" id="KW-0805">Transcription regulation</keyword>
<dbReference type="InterPro" id="IPR018060">
    <property type="entry name" value="HTH_AraC"/>
</dbReference>
<reference evidence="9" key="1">
    <citation type="submission" date="2016-05" db="EMBL/GenBank/DDBJ databases">
        <authorList>
            <person name="Cock P.J.A."/>
            <person name="Cock P.J.A."/>
        </authorList>
    </citation>
    <scope>NUCLEOTIDE SEQUENCE</scope>
    <source>
        <strain evidence="9">PWN146_assembly</strain>
    </source>
</reference>
<dbReference type="GO" id="GO:0003700">
    <property type="term" value="F:DNA-binding transcription factor activity"/>
    <property type="evidence" value="ECO:0007669"/>
    <property type="project" value="InterPro"/>
</dbReference>
<dbReference type="Pfam" id="PF02311">
    <property type="entry name" value="AraC_binding"/>
    <property type="match status" value="1"/>
</dbReference>
<dbReference type="InterPro" id="IPR018062">
    <property type="entry name" value="HTH_AraC-typ_CS"/>
</dbReference>
<name>A0A1C3HFY6_SERMA</name>
<keyword evidence="4" id="KW-0010">Activator</keyword>
<keyword evidence="5" id="KW-0804">Transcription</keyword>
<dbReference type="InterPro" id="IPR009057">
    <property type="entry name" value="Homeodomain-like_sf"/>
</dbReference>
<dbReference type="PROSITE" id="PS01124">
    <property type="entry name" value="HTH_ARAC_FAMILY_2"/>
    <property type="match status" value="1"/>
</dbReference>
<gene>
    <name evidence="9" type="primary">ripA_5</name>
    <name evidence="9" type="ORF">PWN146_02653</name>
</gene>
<dbReference type="PRINTS" id="PR00032">
    <property type="entry name" value="HTHARAC"/>
</dbReference>
<sequence length="249" mass="27697">MTSHHGIEGLRQLRYSPGSQEPVHQHEQGQLILPLRGVAKIATAQHIWLLSPGRAIWLPSGTPHGLEAINDVVTHNIYFTPPFSRRYGARPQGLSATPLLHPLIAAGLENAISAERLTLIQNLLSDEFQRMQSGQLCHVALPNDRRLRQVCDALCRELGHGETLAWWGKKVGASERTLARLFREETALSFSEWRQQIRLLEAVCNLARGVAVGQLAHELGYASPSAFIAMFRKKLGVSPQRYIQSALEV</sequence>
<evidence type="ECO:0000313" key="9">
    <source>
        <dbReference type="EMBL" id="SAY43960.1"/>
    </source>
</evidence>
<evidence type="ECO:0000256" key="3">
    <source>
        <dbReference type="ARBA" id="ARBA00023125"/>
    </source>
</evidence>